<evidence type="ECO:0000313" key="2">
    <source>
        <dbReference type="Proteomes" id="UP000598120"/>
    </source>
</evidence>
<keyword evidence="2" id="KW-1185">Reference proteome</keyword>
<dbReference type="InterPro" id="IPR036249">
    <property type="entry name" value="Thioredoxin-like_sf"/>
</dbReference>
<organism evidence="1 2">
    <name type="scientific">Aquaticitalea lipolytica</name>
    <dbReference type="NCBI Taxonomy" id="1247562"/>
    <lineage>
        <taxon>Bacteria</taxon>
        <taxon>Pseudomonadati</taxon>
        <taxon>Bacteroidota</taxon>
        <taxon>Flavobacteriia</taxon>
        <taxon>Flavobacteriales</taxon>
        <taxon>Flavobacteriaceae</taxon>
        <taxon>Aquaticitalea</taxon>
    </lineage>
</organism>
<accession>A0A8J2XIB7</accession>
<dbReference type="AlphaFoldDB" id="A0A8J2XIB7"/>
<name>A0A8J2XIB7_9FLAO</name>
<comment type="caution">
    <text evidence="1">The sequence shown here is derived from an EMBL/GenBank/DDBJ whole genome shotgun (WGS) entry which is preliminary data.</text>
</comment>
<evidence type="ECO:0008006" key="3">
    <source>
        <dbReference type="Google" id="ProtNLM"/>
    </source>
</evidence>
<reference evidence="1 2" key="1">
    <citation type="journal article" date="2014" name="Int. J. Syst. Evol. Microbiol.">
        <title>Complete genome sequence of Corynebacterium casei LMG S-19264T (=DSM 44701T), isolated from a smear-ripened cheese.</title>
        <authorList>
            <consortium name="US DOE Joint Genome Institute (JGI-PGF)"/>
            <person name="Walter F."/>
            <person name="Albersmeier A."/>
            <person name="Kalinowski J."/>
            <person name="Ruckert C."/>
        </authorList>
    </citation>
    <scope>NUCLEOTIDE SEQUENCE [LARGE SCALE GENOMIC DNA]</scope>
    <source>
        <strain evidence="1 2">CGMCC 1.15295</strain>
    </source>
</reference>
<dbReference type="Gene3D" id="3.40.30.10">
    <property type="entry name" value="Glutaredoxin"/>
    <property type="match status" value="1"/>
</dbReference>
<sequence length="147" mass="16961">MKRCILFFAFIFSINSYSQDIQLRWNKDLGTAKELSKAGNKIILAYFTKDDCKLCQQFYADVFKSERFKTISDNFIFLMIDGSNQDIKSTDMNVIKQRRLIIHYNKTASFPALVALDKDGEVIGELITSANKEDIDSYIDFLNSLIQ</sequence>
<dbReference type="RefSeq" id="WP_188604485.1">
    <property type="nucleotide sequence ID" value="NZ_BMIC01000001.1"/>
</dbReference>
<dbReference type="Proteomes" id="UP000598120">
    <property type="component" value="Unassembled WGS sequence"/>
</dbReference>
<evidence type="ECO:0000313" key="1">
    <source>
        <dbReference type="EMBL" id="GFZ76476.1"/>
    </source>
</evidence>
<protein>
    <recommendedName>
        <fullName evidence="3">Thioredoxin family protein</fullName>
    </recommendedName>
</protein>
<gene>
    <name evidence="1" type="ORF">GCM10011531_02110</name>
</gene>
<proteinExistence type="predicted"/>
<dbReference type="EMBL" id="BMIC01000001">
    <property type="protein sequence ID" value="GFZ76476.1"/>
    <property type="molecule type" value="Genomic_DNA"/>
</dbReference>
<dbReference type="Pfam" id="PF13899">
    <property type="entry name" value="Thioredoxin_7"/>
    <property type="match status" value="1"/>
</dbReference>
<dbReference type="SUPFAM" id="SSF52833">
    <property type="entry name" value="Thioredoxin-like"/>
    <property type="match status" value="1"/>
</dbReference>